<reference evidence="2" key="1">
    <citation type="submission" date="2025-08" db="UniProtKB">
        <authorList>
            <consortium name="RefSeq"/>
        </authorList>
    </citation>
    <scope>IDENTIFICATION</scope>
    <source>
        <tissue evidence="2">Muscle</tissue>
    </source>
</reference>
<feature type="region of interest" description="Disordered" evidence="1">
    <location>
        <begin position="1"/>
        <end position="483"/>
    </location>
</feature>
<proteinExistence type="predicted"/>
<name>A0A9Q9WVS0_CYPCA</name>
<feature type="compositionally biased region" description="Basic and acidic residues" evidence="1">
    <location>
        <begin position="336"/>
        <end position="357"/>
    </location>
</feature>
<feature type="compositionally biased region" description="Basic and acidic residues" evidence="1">
    <location>
        <begin position="592"/>
        <end position="617"/>
    </location>
</feature>
<feature type="compositionally biased region" description="Basic and acidic residues" evidence="1">
    <location>
        <begin position="550"/>
        <end position="562"/>
    </location>
</feature>
<feature type="region of interest" description="Disordered" evidence="1">
    <location>
        <begin position="648"/>
        <end position="667"/>
    </location>
</feature>
<feature type="compositionally biased region" description="Basic and acidic residues" evidence="1">
    <location>
        <begin position="271"/>
        <end position="308"/>
    </location>
</feature>
<dbReference type="GeneID" id="122138942"/>
<sequence length="744" mass="85391">MYKAFDSCWENESKDDEGSLSSSSFWTDQESEGEDRDCVKKENRANERKPEEDHKDVKESFLMGGDKNKRVKEMLQGNELGEEKYPEEERERFIDEENKNSIEITRTRQEEEEECGEEEEESGEEEESEKEDKESGEEEEESEEEEEESKKEGKESGEEEEESGGEEEGSGDEKEELCEQQRGNEKEEEEDAKESEEEEKEKEPEEEEEFELCEQGEGNKKEEEESEESEEEEDMSEDEKDSEEEKESSASAENEETKAQSDDSEGEEDQVSLKESEEEESFSKEDSKSEEKCPGELSECEEKKESLTKQESTSGGGEENSHFSGEGEQEEDSEGTEGKIDGGKSLVKEERTTENSKQRAPNNEEEEQKDGTEENPKNNEERNCGNEYDEEIETGKSRPGADECDDWMEEVKQHHSGEEDDEVPKGGSEEEEEREWFFSEPVEEKEACDQDRKSWASDDDDYVTIASGHSQKEEEENDNMMPAWEQERGDVQQMKETRDVYGEDCHESLGSPAASVLTSGYGTCRPDSPKDGDPEEVDYRDDCTLGGLEEESHSILDARDYVDDSSPVWFRDSRAVETSDGRAPAESPDEDDGHRSPDQTEQHQSPTEKDTRTRDGGSENVAYFSDGWDRLDHPFNLRHRRGIVQKRLEGKQYDDGSNDSKKRRKEKRVRAHTGCLGVLHCLKGMNYFVVFRGMAVEETEETHVFIFYPCIRNIYVCVCVFNKKKQHLYTTVKKCGVGKIHILK</sequence>
<dbReference type="OrthoDB" id="10589127at2759"/>
<evidence type="ECO:0000313" key="2">
    <source>
        <dbReference type="RefSeq" id="XP_042590477.1"/>
    </source>
</evidence>
<feature type="compositionally biased region" description="Acidic residues" evidence="1">
    <location>
        <begin position="186"/>
        <end position="214"/>
    </location>
</feature>
<feature type="compositionally biased region" description="Acidic residues" evidence="1">
    <location>
        <begin position="110"/>
        <end position="147"/>
    </location>
</feature>
<dbReference type="KEGG" id="ccar:122138942"/>
<feature type="compositionally biased region" description="Basic and acidic residues" evidence="1">
    <location>
        <begin position="81"/>
        <end position="109"/>
    </location>
</feature>
<feature type="compositionally biased region" description="Basic and acidic residues" evidence="1">
    <location>
        <begin position="648"/>
        <end position="660"/>
    </location>
</feature>
<dbReference type="Proteomes" id="UP001155660">
    <property type="component" value="Chromosome B11"/>
</dbReference>
<dbReference type="RefSeq" id="XP_042590477.1">
    <property type="nucleotide sequence ID" value="XM_042734543.1"/>
</dbReference>
<protein>
    <submittedName>
        <fullName evidence="2">Golgin subfamily A member 6-like protein 22</fullName>
    </submittedName>
</protein>
<feature type="compositionally biased region" description="Basic and acidic residues" evidence="1">
    <location>
        <begin position="36"/>
        <end position="59"/>
    </location>
</feature>
<gene>
    <name evidence="2" type="primary">LOC122138942</name>
</gene>
<feature type="compositionally biased region" description="Basic and acidic residues" evidence="1">
    <location>
        <begin position="571"/>
        <end position="580"/>
    </location>
</feature>
<accession>A0A9Q9WVS0</accession>
<feature type="compositionally biased region" description="Acidic residues" evidence="1">
    <location>
        <begin position="224"/>
        <end position="246"/>
    </location>
</feature>
<evidence type="ECO:0000256" key="1">
    <source>
        <dbReference type="SAM" id="MobiDB-lite"/>
    </source>
</evidence>
<organism evidence="2">
    <name type="scientific">Cyprinus carpio</name>
    <name type="common">Common carp</name>
    <dbReference type="NCBI Taxonomy" id="7962"/>
    <lineage>
        <taxon>Eukaryota</taxon>
        <taxon>Metazoa</taxon>
        <taxon>Chordata</taxon>
        <taxon>Craniata</taxon>
        <taxon>Vertebrata</taxon>
        <taxon>Euteleostomi</taxon>
        <taxon>Actinopterygii</taxon>
        <taxon>Neopterygii</taxon>
        <taxon>Teleostei</taxon>
        <taxon>Ostariophysi</taxon>
        <taxon>Cypriniformes</taxon>
        <taxon>Cyprinidae</taxon>
        <taxon>Cyprininae</taxon>
        <taxon>Cyprinus</taxon>
    </lineage>
</organism>
<feature type="compositionally biased region" description="Acidic residues" evidence="1">
    <location>
        <begin position="157"/>
        <end position="176"/>
    </location>
</feature>
<feature type="compositionally biased region" description="Basic and acidic residues" evidence="1">
    <location>
        <begin position="442"/>
        <end position="456"/>
    </location>
</feature>
<feature type="compositionally biased region" description="Basic and acidic residues" evidence="1">
    <location>
        <begin position="409"/>
        <end position="428"/>
    </location>
</feature>
<feature type="compositionally biased region" description="Basic and acidic residues" evidence="1">
    <location>
        <begin position="369"/>
        <end position="384"/>
    </location>
</feature>
<feature type="region of interest" description="Disordered" evidence="1">
    <location>
        <begin position="504"/>
        <end position="619"/>
    </location>
</feature>
<dbReference type="AlphaFoldDB" id="A0A9Q9WVS0"/>